<evidence type="ECO:0000313" key="2">
    <source>
        <dbReference type="Proteomes" id="UP000692954"/>
    </source>
</evidence>
<dbReference type="Proteomes" id="UP000692954">
    <property type="component" value="Unassembled WGS sequence"/>
</dbReference>
<proteinExistence type="predicted"/>
<name>A0A8S1KPV7_9CILI</name>
<organism evidence="1 2">
    <name type="scientific">Paramecium sonneborni</name>
    <dbReference type="NCBI Taxonomy" id="65129"/>
    <lineage>
        <taxon>Eukaryota</taxon>
        <taxon>Sar</taxon>
        <taxon>Alveolata</taxon>
        <taxon>Ciliophora</taxon>
        <taxon>Intramacronucleata</taxon>
        <taxon>Oligohymenophorea</taxon>
        <taxon>Peniculida</taxon>
        <taxon>Parameciidae</taxon>
        <taxon>Paramecium</taxon>
    </lineage>
</organism>
<reference evidence="1" key="1">
    <citation type="submission" date="2021-01" db="EMBL/GenBank/DDBJ databases">
        <authorList>
            <consortium name="Genoscope - CEA"/>
            <person name="William W."/>
        </authorList>
    </citation>
    <scope>NUCLEOTIDE SEQUENCE</scope>
</reference>
<dbReference type="OrthoDB" id="287771at2759"/>
<dbReference type="EMBL" id="CAJJDN010000009">
    <property type="protein sequence ID" value="CAD8055845.1"/>
    <property type="molecule type" value="Genomic_DNA"/>
</dbReference>
<dbReference type="AlphaFoldDB" id="A0A8S1KPV7"/>
<accession>A0A8S1KPV7</accession>
<protein>
    <submittedName>
        <fullName evidence="1">Uncharacterized protein</fullName>
    </submittedName>
</protein>
<keyword evidence="2" id="KW-1185">Reference proteome</keyword>
<evidence type="ECO:0000313" key="1">
    <source>
        <dbReference type="EMBL" id="CAD8055845.1"/>
    </source>
</evidence>
<gene>
    <name evidence="1" type="ORF">PSON_ATCC_30995.1.T0090457</name>
</gene>
<comment type="caution">
    <text evidence="1">The sequence shown here is derived from an EMBL/GenBank/DDBJ whole genome shotgun (WGS) entry which is preliminary data.</text>
</comment>
<sequence>MKVKKYNFFENQISKQYYKLKQIIKKLKIMNQRKYKKMRTKNKLKLRDEVSTEIEQFSKEKIILKRLAENHKIEYLVQNQKQEIWRRSDDINIELINYYEENQRKSPKILGKSLIRICDLEVKNDQKYLKVQLEGDNQLQLFPYSFMKLHVPHQLVQFLLSIYNPYM</sequence>